<dbReference type="AlphaFoldDB" id="A0A0F9HIU2"/>
<evidence type="ECO:0000313" key="1">
    <source>
        <dbReference type="EMBL" id="KKM15321.1"/>
    </source>
</evidence>
<feature type="non-terminal residue" evidence="1">
    <location>
        <position position="1"/>
    </location>
</feature>
<accession>A0A0F9HIU2</accession>
<proteinExistence type="predicted"/>
<protein>
    <submittedName>
        <fullName evidence="1">Uncharacterized protein</fullName>
    </submittedName>
</protein>
<dbReference type="EMBL" id="LAZR01014935">
    <property type="protein sequence ID" value="KKM15321.1"/>
    <property type="molecule type" value="Genomic_DNA"/>
</dbReference>
<gene>
    <name evidence="1" type="ORF">LCGC14_1697210</name>
</gene>
<sequence>DNNLSILELFSFFNKGKLLPSSTNRGIKRKLQKLLKSISYPIAKDIVSNAICLEKSANIKLYPLSDQSPNLYMNEPYVILGTTDKLTDFTIFVQGKGKDNFFNLKKHICFDQAKQGGKILQKELAVKKASKCYEEFLADNNPNHLKEANHHLEPFEIEPAFR</sequence>
<name>A0A0F9HIU2_9ZZZZ</name>
<comment type="caution">
    <text evidence="1">The sequence shown here is derived from an EMBL/GenBank/DDBJ whole genome shotgun (WGS) entry which is preliminary data.</text>
</comment>
<reference evidence="1" key="1">
    <citation type="journal article" date="2015" name="Nature">
        <title>Complex archaea that bridge the gap between prokaryotes and eukaryotes.</title>
        <authorList>
            <person name="Spang A."/>
            <person name="Saw J.H."/>
            <person name="Jorgensen S.L."/>
            <person name="Zaremba-Niedzwiedzka K."/>
            <person name="Martijn J."/>
            <person name="Lind A.E."/>
            <person name="van Eijk R."/>
            <person name="Schleper C."/>
            <person name="Guy L."/>
            <person name="Ettema T.J."/>
        </authorList>
    </citation>
    <scope>NUCLEOTIDE SEQUENCE</scope>
</reference>
<organism evidence="1">
    <name type="scientific">marine sediment metagenome</name>
    <dbReference type="NCBI Taxonomy" id="412755"/>
    <lineage>
        <taxon>unclassified sequences</taxon>
        <taxon>metagenomes</taxon>
        <taxon>ecological metagenomes</taxon>
    </lineage>
</organism>